<keyword evidence="3" id="KW-0645">Protease</keyword>
<dbReference type="AlphaFoldDB" id="A0A9D1NQ00"/>
<dbReference type="GO" id="GO:0004252">
    <property type="term" value="F:serine-type endopeptidase activity"/>
    <property type="evidence" value="ECO:0007669"/>
    <property type="project" value="InterPro"/>
</dbReference>
<reference evidence="6" key="2">
    <citation type="journal article" date="2021" name="PeerJ">
        <title>Extensive microbial diversity within the chicken gut microbiome revealed by metagenomics and culture.</title>
        <authorList>
            <person name="Gilroy R."/>
            <person name="Ravi A."/>
            <person name="Getino M."/>
            <person name="Pursley I."/>
            <person name="Horton D.L."/>
            <person name="Alikhan N.F."/>
            <person name="Baker D."/>
            <person name="Gharbi K."/>
            <person name="Hall N."/>
            <person name="Watson M."/>
            <person name="Adriaenssens E.M."/>
            <person name="Foster-Nyarko E."/>
            <person name="Jarju S."/>
            <person name="Secka A."/>
            <person name="Antonio M."/>
            <person name="Oren A."/>
            <person name="Chaudhuri R.R."/>
            <person name="La Ragione R."/>
            <person name="Hildebrand F."/>
            <person name="Pallen M.J."/>
        </authorList>
    </citation>
    <scope>NUCLEOTIDE SEQUENCE</scope>
    <source>
        <strain evidence="6">35461</strain>
    </source>
</reference>
<comment type="similarity">
    <text evidence="1 3">Belongs to the peptidase S26 family.</text>
</comment>
<dbReference type="EC" id="3.4.21.89" evidence="3"/>
<dbReference type="GO" id="GO:0009003">
    <property type="term" value="F:signal peptidase activity"/>
    <property type="evidence" value="ECO:0007669"/>
    <property type="project" value="UniProtKB-EC"/>
</dbReference>
<dbReference type="GO" id="GO:0006465">
    <property type="term" value="P:signal peptide processing"/>
    <property type="evidence" value="ECO:0007669"/>
    <property type="project" value="InterPro"/>
</dbReference>
<feature type="compositionally biased region" description="Pro residues" evidence="4">
    <location>
        <begin position="56"/>
        <end position="82"/>
    </location>
</feature>
<comment type="caution">
    <text evidence="6">The sequence shown here is derived from an EMBL/GenBank/DDBJ whole genome shotgun (WGS) entry which is preliminary data.</text>
</comment>
<evidence type="ECO:0000256" key="3">
    <source>
        <dbReference type="RuleBase" id="RU362042"/>
    </source>
</evidence>
<protein>
    <recommendedName>
        <fullName evidence="2 3">Signal peptidase I</fullName>
        <ecNumber evidence="3">3.4.21.89</ecNumber>
    </recommendedName>
</protein>
<evidence type="ECO:0000313" key="6">
    <source>
        <dbReference type="EMBL" id="HIV10029.1"/>
    </source>
</evidence>
<sequence>LEGLPDNQHYIKRLCGRPGDTVALRPGDSYLYVNGERARSPRLLEFIARHGRPWEGSPPYPGYQPRPVYAPGPDGRPLPVPAPAQTFDLGPGEYLALGDNSDNSLDSRYWGAVPAENLLGPATFVHWPFTSPRWGSIR</sequence>
<keyword evidence="3 6" id="KW-0378">Hydrolase</keyword>
<dbReference type="EMBL" id="DVOR01000248">
    <property type="protein sequence ID" value="HIV10029.1"/>
    <property type="molecule type" value="Genomic_DNA"/>
</dbReference>
<dbReference type="PRINTS" id="PR00727">
    <property type="entry name" value="LEADERPTASE"/>
</dbReference>
<comment type="catalytic activity">
    <reaction evidence="3">
        <text>Cleavage of hydrophobic, N-terminal signal or leader sequences from secreted and periplasmic proteins.</text>
        <dbReference type="EC" id="3.4.21.89"/>
    </reaction>
</comment>
<dbReference type="PANTHER" id="PTHR43390">
    <property type="entry name" value="SIGNAL PEPTIDASE I"/>
    <property type="match status" value="1"/>
</dbReference>
<evidence type="ECO:0000259" key="5">
    <source>
        <dbReference type="Pfam" id="PF10502"/>
    </source>
</evidence>
<organism evidence="6 7">
    <name type="scientific">Candidatus Spyradenecus faecavium</name>
    <dbReference type="NCBI Taxonomy" id="2840947"/>
    <lineage>
        <taxon>Bacteria</taxon>
        <taxon>Pseudomonadati</taxon>
        <taxon>Lentisphaerota</taxon>
        <taxon>Lentisphaeria</taxon>
        <taxon>Lentisphaerales</taxon>
        <taxon>Lentisphaeraceae</taxon>
        <taxon>Lentisphaeraceae incertae sedis</taxon>
        <taxon>Candidatus Spyradenecus</taxon>
    </lineage>
</organism>
<feature type="region of interest" description="Disordered" evidence="4">
    <location>
        <begin position="51"/>
        <end position="84"/>
    </location>
</feature>
<feature type="domain" description="Peptidase S26" evidence="5">
    <location>
        <begin position="6"/>
        <end position="127"/>
    </location>
</feature>
<gene>
    <name evidence="6" type="primary">lepB</name>
    <name evidence="6" type="ORF">IAC79_07945</name>
</gene>
<feature type="non-terminal residue" evidence="6">
    <location>
        <position position="1"/>
    </location>
</feature>
<dbReference type="InterPro" id="IPR000223">
    <property type="entry name" value="Pept_S26A_signal_pept_1"/>
</dbReference>
<dbReference type="Proteomes" id="UP000886845">
    <property type="component" value="Unassembled WGS sequence"/>
</dbReference>
<dbReference type="NCBIfam" id="TIGR02227">
    <property type="entry name" value="sigpep_I_bact"/>
    <property type="match status" value="1"/>
</dbReference>
<accession>A0A9D1NQ00</accession>
<dbReference type="InterPro" id="IPR036286">
    <property type="entry name" value="LexA/Signal_pep-like_sf"/>
</dbReference>
<comment type="subcellular location">
    <subcellularLocation>
        <location evidence="3">Membrane</location>
        <topology evidence="3">Single-pass type II membrane protein</topology>
    </subcellularLocation>
</comment>
<dbReference type="InterPro" id="IPR019533">
    <property type="entry name" value="Peptidase_S26"/>
</dbReference>
<dbReference type="Gene3D" id="2.10.109.10">
    <property type="entry name" value="Umud Fragment, subunit A"/>
    <property type="match status" value="1"/>
</dbReference>
<evidence type="ECO:0000256" key="2">
    <source>
        <dbReference type="ARBA" id="ARBA00019232"/>
    </source>
</evidence>
<dbReference type="CDD" id="cd06530">
    <property type="entry name" value="S26_SPase_I"/>
    <property type="match status" value="1"/>
</dbReference>
<dbReference type="SUPFAM" id="SSF51306">
    <property type="entry name" value="LexA/Signal peptidase"/>
    <property type="match status" value="1"/>
</dbReference>
<proteinExistence type="inferred from homology"/>
<evidence type="ECO:0000313" key="7">
    <source>
        <dbReference type="Proteomes" id="UP000886845"/>
    </source>
</evidence>
<dbReference type="GO" id="GO:0016020">
    <property type="term" value="C:membrane"/>
    <property type="evidence" value="ECO:0007669"/>
    <property type="project" value="UniProtKB-SubCell"/>
</dbReference>
<dbReference type="Pfam" id="PF10502">
    <property type="entry name" value="Peptidase_S26"/>
    <property type="match status" value="1"/>
</dbReference>
<dbReference type="PANTHER" id="PTHR43390:SF1">
    <property type="entry name" value="CHLOROPLAST PROCESSING PEPTIDASE"/>
    <property type="match status" value="1"/>
</dbReference>
<evidence type="ECO:0000256" key="4">
    <source>
        <dbReference type="SAM" id="MobiDB-lite"/>
    </source>
</evidence>
<evidence type="ECO:0000256" key="1">
    <source>
        <dbReference type="ARBA" id="ARBA00009370"/>
    </source>
</evidence>
<name>A0A9D1NQ00_9BACT</name>
<reference evidence="6" key="1">
    <citation type="submission" date="2020-10" db="EMBL/GenBank/DDBJ databases">
        <authorList>
            <person name="Gilroy R."/>
        </authorList>
    </citation>
    <scope>NUCLEOTIDE SEQUENCE</scope>
    <source>
        <strain evidence="6">35461</strain>
    </source>
</reference>